<name>A0ABN1XHX6_9ACTN</name>
<evidence type="ECO:0000313" key="1">
    <source>
        <dbReference type="EMBL" id="GAA1382196.1"/>
    </source>
</evidence>
<evidence type="ECO:0000313" key="2">
    <source>
        <dbReference type="Proteomes" id="UP001499863"/>
    </source>
</evidence>
<proteinExistence type="predicted"/>
<keyword evidence="2" id="KW-1185">Reference proteome</keyword>
<sequence>MVEQGALAHTGLTAQDEGATALGGDELGQRGLFVVPADHRRVKRFHRSPIPLIVTDPAAPAAASKKSPLWLVTKLS</sequence>
<comment type="caution">
    <text evidence="1">The sequence shown here is derived from an EMBL/GenBank/DDBJ whole genome shotgun (WGS) entry which is preliminary data.</text>
</comment>
<protein>
    <submittedName>
        <fullName evidence="1">Uncharacterized protein</fullName>
    </submittedName>
</protein>
<organism evidence="1 2">
    <name type="scientific">Kitasatospora putterlickiae</name>
    <dbReference type="NCBI Taxonomy" id="221725"/>
    <lineage>
        <taxon>Bacteria</taxon>
        <taxon>Bacillati</taxon>
        <taxon>Actinomycetota</taxon>
        <taxon>Actinomycetes</taxon>
        <taxon>Kitasatosporales</taxon>
        <taxon>Streptomycetaceae</taxon>
        <taxon>Kitasatospora</taxon>
    </lineage>
</organism>
<dbReference type="Proteomes" id="UP001499863">
    <property type="component" value="Unassembled WGS sequence"/>
</dbReference>
<reference evidence="1 2" key="1">
    <citation type="journal article" date="2019" name="Int. J. Syst. Evol. Microbiol.">
        <title>The Global Catalogue of Microorganisms (GCM) 10K type strain sequencing project: providing services to taxonomists for standard genome sequencing and annotation.</title>
        <authorList>
            <consortium name="The Broad Institute Genomics Platform"/>
            <consortium name="The Broad Institute Genome Sequencing Center for Infectious Disease"/>
            <person name="Wu L."/>
            <person name="Ma J."/>
        </authorList>
    </citation>
    <scope>NUCLEOTIDE SEQUENCE [LARGE SCALE GENOMIC DNA]</scope>
    <source>
        <strain evidence="1 2">JCM 12393</strain>
    </source>
</reference>
<accession>A0ABN1XHX6</accession>
<gene>
    <name evidence="1" type="ORF">GCM10009639_01020</name>
</gene>
<dbReference type="EMBL" id="BAAAKJ010000005">
    <property type="protein sequence ID" value="GAA1382196.1"/>
    <property type="molecule type" value="Genomic_DNA"/>
</dbReference>